<sequence length="44" mass="5195">MSGLAWLFFAMKNPQTIAKRQYFEDLKTGRDRTESSFSSIEKDY</sequence>
<protein>
    <submittedName>
        <fullName evidence="1">Uncharacterized protein</fullName>
    </submittedName>
</protein>
<dbReference type="Proteomes" id="UP001384579">
    <property type="component" value="Unassembled WGS sequence"/>
</dbReference>
<proteinExistence type="predicted"/>
<gene>
    <name evidence="1" type="ORF">WMG39_06870</name>
</gene>
<keyword evidence="2" id="KW-1185">Reference proteome</keyword>
<evidence type="ECO:0000313" key="2">
    <source>
        <dbReference type="Proteomes" id="UP001384579"/>
    </source>
</evidence>
<dbReference type="RefSeq" id="WP_340541312.1">
    <property type="nucleotide sequence ID" value="NZ_JBBLXS010000060.1"/>
</dbReference>
<dbReference type="EMBL" id="JBBLXS010000060">
    <property type="protein sequence ID" value="MEK0184578.1"/>
    <property type="molecule type" value="Genomic_DNA"/>
</dbReference>
<reference evidence="1 2" key="1">
    <citation type="journal article" date="2020" name="Harmful Algae">
        <title>Molecular and morphological characterization of a novel dihydroanatoxin-a producing Microcoleus species (cyanobacteria) from the Russian River, California, USA.</title>
        <authorList>
            <person name="Conklin K.Y."/>
            <person name="Stancheva R."/>
            <person name="Otten T.G."/>
            <person name="Fadness R."/>
            <person name="Boyer G.L."/>
            <person name="Read B."/>
            <person name="Zhang X."/>
            <person name="Sheath R.G."/>
        </authorList>
    </citation>
    <scope>NUCLEOTIDE SEQUENCE [LARGE SCALE GENOMIC DNA]</scope>
    <source>
        <strain evidence="1 2">PTRS2</strain>
    </source>
</reference>
<evidence type="ECO:0000313" key="1">
    <source>
        <dbReference type="EMBL" id="MEK0184578.1"/>
    </source>
</evidence>
<organism evidence="1 2">
    <name type="scientific">Microcoleus anatoxicus PTRS2</name>
    <dbReference type="NCBI Taxonomy" id="2705321"/>
    <lineage>
        <taxon>Bacteria</taxon>
        <taxon>Bacillati</taxon>
        <taxon>Cyanobacteriota</taxon>
        <taxon>Cyanophyceae</taxon>
        <taxon>Oscillatoriophycideae</taxon>
        <taxon>Oscillatoriales</taxon>
        <taxon>Microcoleaceae</taxon>
        <taxon>Microcoleus</taxon>
        <taxon>Microcoleus anatoxicus</taxon>
    </lineage>
</organism>
<name>A0ABU8YJL4_9CYAN</name>
<comment type="caution">
    <text evidence="1">The sequence shown here is derived from an EMBL/GenBank/DDBJ whole genome shotgun (WGS) entry which is preliminary data.</text>
</comment>
<accession>A0ABU8YJL4</accession>